<dbReference type="InterPro" id="IPR028241">
    <property type="entry name" value="RAVE2/Rogdi"/>
</dbReference>
<dbReference type="PANTHER" id="PTHR13618">
    <property type="entry name" value="LEUCINE ZIPPER CONTAINING TRANSCRIPTION FACTOR LZF1"/>
    <property type="match status" value="1"/>
</dbReference>
<keyword evidence="2" id="KW-1185">Reference proteome</keyword>
<evidence type="ECO:0008006" key="4">
    <source>
        <dbReference type="Google" id="ProtNLM"/>
    </source>
</evidence>
<dbReference type="GeneID" id="41965701"/>
<feature type="compositionally biased region" description="Polar residues" evidence="1">
    <location>
        <begin position="315"/>
        <end position="329"/>
    </location>
</feature>
<dbReference type="KEGG" id="pgri:PgNI_10822"/>
<dbReference type="OrthoDB" id="66510at2759"/>
<reference evidence="3" key="3">
    <citation type="submission" date="2025-08" db="UniProtKB">
        <authorList>
            <consortium name="RefSeq"/>
        </authorList>
    </citation>
    <scope>IDENTIFICATION</scope>
    <source>
        <strain evidence="3">NI907</strain>
    </source>
</reference>
<sequence>MSVDIYPPIAPAELKLAVQDTQRRELTWLLDDLHATLGEFRHGLEDCYALLAPIDPGSTLVVSTPRNESVKGHVTRVGTRIVKGTLSLRLRTAPPQTLSVDPTHPIHLAPLTLLHARLTDALDVLTRTLEFLPEGSSSSSSGGGSKKRPLPPAADATAAAAFVSAQLRLLSTTLQESSAILKGRPLTDTDPGWTTLSAAPGHFLAPPAPPPPATNLNSFLSAPQQQPDASAGNPLHNISIYFSLQESALVLWVRTLEPADTTPSFGMKFALAIGTARRLEHDESDVIFGYCCAGLDGKPAGGGDEEEHRRHGPRTSPTLSAKRPPSQSGAPVLSGTRDSTRRSSSRNPGGAAGGREKDGDALQVYVREKIRVESADPSLMSLSAKLGALSHTLTMARRNLAAVMGEELED</sequence>
<dbReference type="Pfam" id="PF10259">
    <property type="entry name" value="Rogdi_lz"/>
    <property type="match status" value="1"/>
</dbReference>
<evidence type="ECO:0000256" key="1">
    <source>
        <dbReference type="SAM" id="MobiDB-lite"/>
    </source>
</evidence>
<evidence type="ECO:0000313" key="2">
    <source>
        <dbReference type="Proteomes" id="UP000515153"/>
    </source>
</evidence>
<accession>A0A6P8AXN0</accession>
<dbReference type="AlphaFoldDB" id="A0A6P8AXN0"/>
<dbReference type="RefSeq" id="XP_030979676.1">
    <property type="nucleotide sequence ID" value="XM_031130796.1"/>
</dbReference>
<protein>
    <recommendedName>
        <fullName evidence="4">37S ribosomal protein rsm22</fullName>
    </recommendedName>
</protein>
<evidence type="ECO:0000313" key="3">
    <source>
        <dbReference type="RefSeq" id="XP_030979676.1"/>
    </source>
</evidence>
<dbReference type="GO" id="GO:0043291">
    <property type="term" value="C:RAVE complex"/>
    <property type="evidence" value="ECO:0007669"/>
    <property type="project" value="TreeGrafter"/>
</dbReference>
<dbReference type="PANTHER" id="PTHR13618:SF1">
    <property type="entry name" value="PROTEIN ROGDI HOMOLOG"/>
    <property type="match status" value="1"/>
</dbReference>
<reference evidence="2 3" key="1">
    <citation type="journal article" date="2019" name="Mol. Biol. Evol.">
        <title>Blast fungal genomes show frequent chromosomal changes, gene gains and losses, and effector gene turnover.</title>
        <authorList>
            <person name="Gomez Luciano L.B."/>
            <person name="Jason Tsai I."/>
            <person name="Chuma I."/>
            <person name="Tosa Y."/>
            <person name="Chen Y.H."/>
            <person name="Li J.Y."/>
            <person name="Li M.Y."/>
            <person name="Jade Lu M.Y."/>
            <person name="Nakayashiki H."/>
            <person name="Li W.H."/>
        </authorList>
    </citation>
    <scope>NUCLEOTIDE SEQUENCE [LARGE SCALE GENOMIC DNA]</scope>
    <source>
        <strain evidence="2 3">NI907</strain>
    </source>
</reference>
<dbReference type="Proteomes" id="UP000515153">
    <property type="component" value="Chromosome VII"/>
</dbReference>
<name>A0A6P8AXN0_PYRGI</name>
<feature type="region of interest" description="Disordered" evidence="1">
    <location>
        <begin position="133"/>
        <end position="152"/>
    </location>
</feature>
<feature type="region of interest" description="Disordered" evidence="1">
    <location>
        <begin position="301"/>
        <end position="360"/>
    </location>
</feature>
<gene>
    <name evidence="3" type="ORF">PgNI_10822</name>
</gene>
<reference evidence="3" key="2">
    <citation type="submission" date="2019-10" db="EMBL/GenBank/DDBJ databases">
        <authorList>
            <consortium name="NCBI Genome Project"/>
        </authorList>
    </citation>
    <scope>NUCLEOTIDE SEQUENCE</scope>
    <source>
        <strain evidence="3">NI907</strain>
    </source>
</reference>
<organism evidence="2 3">
    <name type="scientific">Pyricularia grisea</name>
    <name type="common">Crabgrass-specific blast fungus</name>
    <name type="synonym">Magnaporthe grisea</name>
    <dbReference type="NCBI Taxonomy" id="148305"/>
    <lineage>
        <taxon>Eukaryota</taxon>
        <taxon>Fungi</taxon>
        <taxon>Dikarya</taxon>
        <taxon>Ascomycota</taxon>
        <taxon>Pezizomycotina</taxon>
        <taxon>Sordariomycetes</taxon>
        <taxon>Sordariomycetidae</taxon>
        <taxon>Magnaporthales</taxon>
        <taxon>Pyriculariaceae</taxon>
        <taxon>Pyricularia</taxon>
    </lineage>
</organism>
<proteinExistence type="predicted"/>